<evidence type="ECO:0000259" key="1">
    <source>
        <dbReference type="Pfam" id="PF00425"/>
    </source>
</evidence>
<keyword evidence="2" id="KW-0032">Aminotransferase</keyword>
<protein>
    <submittedName>
        <fullName evidence="2">Aminodeoxychorismate synthase component I</fullName>
        <ecNumber evidence="2">2.6.1.85</ecNumber>
    </submittedName>
</protein>
<sequence length="389" mass="44045">MNRGLNRPHILFRDDKAGREVFFTSPSAIIRADEPEEFDAAWEAMQRAHEAGKWLAGYLSYEAGYLLEPKLKELLPEGRKGPLLCFGVFDGPADTELHHRSDDNITFLREPVAQWSFEDYAPRFERLHQHLREGDCYQGNLTFPVHAEWDGDPLVLFNALAKRQPVRYATYCDLGGPIILSRSPELFFEVNDDGWMETHPMKGTMPRGATSEEDENNRQFLMHDPKNQAENRMIVDLLRNDISLVSEVGSLDVPELFRVETYPTVHQMISRVRAKLKSNVSLRTLFTALFPCGSITGAPKISAMEILRKLETGPRDIYCGSLGWIEPGGRMRFNVAIRTLSLHSQNRAIFNVGGGVVFDSTAQAEYEECLLKARFATGQVPAMRNPITN</sequence>
<dbReference type="PANTHER" id="PTHR11236:SF50">
    <property type="entry name" value="AMINODEOXYCHORISMATE SYNTHASE COMPONENT 1"/>
    <property type="match status" value="1"/>
</dbReference>
<accession>A0A643EVH3</accession>
<organism evidence="2">
    <name type="scientific">Brucella pituitosa</name>
    <dbReference type="NCBI Taxonomy" id="571256"/>
    <lineage>
        <taxon>Bacteria</taxon>
        <taxon>Pseudomonadati</taxon>
        <taxon>Pseudomonadota</taxon>
        <taxon>Alphaproteobacteria</taxon>
        <taxon>Hyphomicrobiales</taxon>
        <taxon>Brucellaceae</taxon>
        <taxon>Brucella/Ochrobactrum group</taxon>
        <taxon>Brucella</taxon>
    </lineage>
</organism>
<dbReference type="Pfam" id="PF00425">
    <property type="entry name" value="Chorismate_bind"/>
    <property type="match status" value="1"/>
</dbReference>
<dbReference type="GO" id="GO:0000162">
    <property type="term" value="P:L-tryptophan biosynthetic process"/>
    <property type="evidence" value="ECO:0007669"/>
    <property type="project" value="TreeGrafter"/>
</dbReference>
<dbReference type="EC" id="2.6.1.85" evidence="2"/>
<dbReference type="AlphaFoldDB" id="A0A643EVH3"/>
<dbReference type="GO" id="GO:0046820">
    <property type="term" value="F:4-amino-4-deoxychorismate synthase activity"/>
    <property type="evidence" value="ECO:0007669"/>
    <property type="project" value="UniProtKB-EC"/>
</dbReference>
<evidence type="ECO:0000313" key="2">
    <source>
        <dbReference type="EMBL" id="KAB0566519.1"/>
    </source>
</evidence>
<dbReference type="InterPro" id="IPR005802">
    <property type="entry name" value="ADC_synth_comp_1"/>
</dbReference>
<dbReference type="InterPro" id="IPR005801">
    <property type="entry name" value="ADC_synthase"/>
</dbReference>
<dbReference type="NCBIfam" id="NF005698">
    <property type="entry name" value="PRK07508.1"/>
    <property type="match status" value="1"/>
</dbReference>
<dbReference type="NCBIfam" id="TIGR00553">
    <property type="entry name" value="pabB"/>
    <property type="match status" value="1"/>
</dbReference>
<dbReference type="Gene3D" id="3.60.120.10">
    <property type="entry name" value="Anthranilate synthase"/>
    <property type="match status" value="1"/>
</dbReference>
<name>A0A643EVH3_9HYPH</name>
<reference evidence="2" key="1">
    <citation type="submission" date="2019-09" db="EMBL/GenBank/DDBJ databases">
        <title>Draft genome sequences of 48 bacterial type strains from the CCUG.</title>
        <authorList>
            <person name="Tunovic T."/>
            <person name="Pineiro-Iglesias B."/>
            <person name="Unosson C."/>
            <person name="Inganas E."/>
            <person name="Ohlen M."/>
            <person name="Cardew S."/>
            <person name="Jensie-Markopoulos S."/>
            <person name="Salva-Serra F."/>
            <person name="Jaen-Luchoro D."/>
            <person name="Karlsson R."/>
            <person name="Svensson-Stadler L."/>
            <person name="Chun J."/>
            <person name="Moore E."/>
        </authorList>
    </citation>
    <scope>NUCLEOTIDE SEQUENCE</scope>
    <source>
        <strain evidence="2">CCUG 50899</strain>
    </source>
</reference>
<dbReference type="GO" id="GO:0009396">
    <property type="term" value="P:folic acid-containing compound biosynthetic process"/>
    <property type="evidence" value="ECO:0007669"/>
    <property type="project" value="InterPro"/>
</dbReference>
<feature type="domain" description="Chorismate-utilising enzyme C-terminal" evidence="1">
    <location>
        <begin position="117"/>
        <end position="372"/>
    </location>
</feature>
<dbReference type="InterPro" id="IPR019999">
    <property type="entry name" value="Anth_synth_I-like"/>
</dbReference>
<dbReference type="PANTHER" id="PTHR11236">
    <property type="entry name" value="AMINOBENZOATE/ANTHRANILATE SYNTHASE"/>
    <property type="match status" value="1"/>
</dbReference>
<proteinExistence type="predicted"/>
<comment type="caution">
    <text evidence="2">The sequence shown here is derived from an EMBL/GenBank/DDBJ whole genome shotgun (WGS) entry which is preliminary data.</text>
</comment>
<dbReference type="EMBL" id="VZPE01000013">
    <property type="protein sequence ID" value="KAB0566519.1"/>
    <property type="molecule type" value="Genomic_DNA"/>
</dbReference>
<dbReference type="InterPro" id="IPR015890">
    <property type="entry name" value="Chorismate_C"/>
</dbReference>
<keyword evidence="2" id="KW-0808">Transferase</keyword>
<dbReference type="SUPFAM" id="SSF56322">
    <property type="entry name" value="ADC synthase"/>
    <property type="match status" value="1"/>
</dbReference>
<gene>
    <name evidence="2" type="ORF">F7Q93_21545</name>
</gene>
<dbReference type="PRINTS" id="PR00095">
    <property type="entry name" value="ANTSNTHASEI"/>
</dbReference>